<comment type="similarity">
    <text evidence="2 10">Belongs to the glycosyl hydrolase 28 family.</text>
</comment>
<dbReference type="InterPro" id="IPR000254">
    <property type="entry name" value="CBD"/>
</dbReference>
<evidence type="ECO:0000256" key="1">
    <source>
        <dbReference type="ARBA" id="ARBA00004613"/>
    </source>
</evidence>
<dbReference type="Proteomes" id="UP000235371">
    <property type="component" value="Unassembled WGS sequence"/>
</dbReference>
<gene>
    <name evidence="13" type="ORF">K444DRAFT_620531</name>
</gene>
<dbReference type="OrthoDB" id="187139at2759"/>
<evidence type="ECO:0000256" key="9">
    <source>
        <dbReference type="ARBA" id="ARBA00023316"/>
    </source>
</evidence>
<evidence type="ECO:0000256" key="5">
    <source>
        <dbReference type="ARBA" id="ARBA00022801"/>
    </source>
</evidence>
<dbReference type="InterPro" id="IPR000743">
    <property type="entry name" value="Glyco_hydro_28"/>
</dbReference>
<protein>
    <submittedName>
        <fullName evidence="13">Carbohydrate-binding module family 1 protein</fullName>
    </submittedName>
</protein>
<evidence type="ECO:0000313" key="13">
    <source>
        <dbReference type="EMBL" id="PMD51420.1"/>
    </source>
</evidence>
<dbReference type="GO" id="GO:0030248">
    <property type="term" value="F:cellulose binding"/>
    <property type="evidence" value="ECO:0007669"/>
    <property type="project" value="InterPro"/>
</dbReference>
<feature type="signal peptide" evidence="11">
    <location>
        <begin position="1"/>
        <end position="22"/>
    </location>
</feature>
<dbReference type="GO" id="GO:0005975">
    <property type="term" value="P:carbohydrate metabolic process"/>
    <property type="evidence" value="ECO:0007669"/>
    <property type="project" value="InterPro"/>
</dbReference>
<dbReference type="GO" id="GO:0005576">
    <property type="term" value="C:extracellular region"/>
    <property type="evidence" value="ECO:0007669"/>
    <property type="project" value="UniProtKB-SubCell"/>
</dbReference>
<dbReference type="STRING" id="1095630.A0A2J6SL24"/>
<dbReference type="RefSeq" id="XP_024728324.1">
    <property type="nucleotide sequence ID" value="XM_024881728.1"/>
</dbReference>
<sequence>MLSKLLFVVPLAALLLSPLTSATLVDKRSVGALTPLSSKTKICNVLDYGAVADNSTDLGPAIKSAFSSCAITGGATIYIPPGSYSLKTSVVLNKGSAYALQIDGLINLTSDGSFSGNGIVIENASDVEVFSSNALGAINGQGYITRLTSSGQNARLFRFISCTSISIHDLIFVDSPTFHLVFNSVSNMEAYHITIRGPNMGGTDGIDVACADNCYLHHITVTNRDECVCVKSPSQNVLIEDIYCNQSGGMSIGSLTADGVTSDTAAAVSNITMRNIYIYQCTQMLMIKTFPGGTGATGYVKDSVFENFWAYDTTYGLDIDQYWESHKTPNTGAVALSNLTFNNWTGTVDNGVSRGPIVIRGSDIVPLTDITLSNFSMWTVNQKKILNQCKNVYGTGCCAGTSTAGASLTTFTTTATTTSPPAGFTSPTRPIWGVSDYGTAIPIPVYTPAVFWSPVSSGVASPSSTSTKTVVKTSSVSAPASTTTGASNSSSYVVAKNSTSLAVAVVTTTKSTPIVGATTNSSAKVGSSSIPATSKLTSVEVAGSETSSAPSSTVTNSGTLSEYYQCGGQGWTGTGTCESGTTCVAQNEWYSQCLATTTTGAESELDDVSESRM</sequence>
<keyword evidence="8 10" id="KW-0326">Glycosidase</keyword>
<dbReference type="PANTHER" id="PTHR31736:SF19">
    <property type="entry name" value="PECTIN LYASE SUPERFAMILY PROTEIN-RELATED"/>
    <property type="match status" value="1"/>
</dbReference>
<dbReference type="SUPFAM" id="SSF57180">
    <property type="entry name" value="Cellulose-binding domain"/>
    <property type="match status" value="1"/>
</dbReference>
<keyword evidence="14" id="KW-1185">Reference proteome</keyword>
<reference evidence="13 14" key="1">
    <citation type="submission" date="2016-04" db="EMBL/GenBank/DDBJ databases">
        <title>A degradative enzymes factory behind the ericoid mycorrhizal symbiosis.</title>
        <authorList>
            <consortium name="DOE Joint Genome Institute"/>
            <person name="Martino E."/>
            <person name="Morin E."/>
            <person name="Grelet G."/>
            <person name="Kuo A."/>
            <person name="Kohler A."/>
            <person name="Daghino S."/>
            <person name="Barry K."/>
            <person name="Choi C."/>
            <person name="Cichocki N."/>
            <person name="Clum A."/>
            <person name="Copeland A."/>
            <person name="Hainaut M."/>
            <person name="Haridas S."/>
            <person name="Labutti K."/>
            <person name="Lindquist E."/>
            <person name="Lipzen A."/>
            <person name="Khouja H.-R."/>
            <person name="Murat C."/>
            <person name="Ohm R."/>
            <person name="Olson A."/>
            <person name="Spatafora J."/>
            <person name="Veneault-Fourrey C."/>
            <person name="Henrissat B."/>
            <person name="Grigoriev I."/>
            <person name="Martin F."/>
            <person name="Perotto S."/>
        </authorList>
    </citation>
    <scope>NUCLEOTIDE SEQUENCE [LARGE SCALE GENOMIC DNA]</scope>
    <source>
        <strain evidence="13 14">E</strain>
    </source>
</reference>
<evidence type="ECO:0000256" key="6">
    <source>
        <dbReference type="ARBA" id="ARBA00023157"/>
    </source>
</evidence>
<dbReference type="SMART" id="SM00236">
    <property type="entry name" value="fCBD"/>
    <property type="match status" value="1"/>
</dbReference>
<feature type="chain" id="PRO_5014428156" evidence="11">
    <location>
        <begin position="23"/>
        <end position="613"/>
    </location>
</feature>
<dbReference type="GO" id="GO:0004650">
    <property type="term" value="F:polygalacturonase activity"/>
    <property type="evidence" value="ECO:0007669"/>
    <property type="project" value="InterPro"/>
</dbReference>
<dbReference type="GO" id="GO:0046576">
    <property type="term" value="F:rhamnogalacturonan alpha-L-rhamnopyranosyl-(1-&gt;4)-alpha-D-galactopyranosyluronide lyase activity"/>
    <property type="evidence" value="ECO:0007669"/>
    <property type="project" value="UniProtKB-ARBA"/>
</dbReference>
<dbReference type="SUPFAM" id="SSF51126">
    <property type="entry name" value="Pectin lyase-like"/>
    <property type="match status" value="1"/>
</dbReference>
<evidence type="ECO:0000256" key="2">
    <source>
        <dbReference type="ARBA" id="ARBA00008834"/>
    </source>
</evidence>
<keyword evidence="7" id="KW-0325">Glycoprotein</keyword>
<evidence type="ECO:0000259" key="12">
    <source>
        <dbReference type="PROSITE" id="PS51164"/>
    </source>
</evidence>
<organism evidence="13 14">
    <name type="scientific">Hyaloscypha bicolor E</name>
    <dbReference type="NCBI Taxonomy" id="1095630"/>
    <lineage>
        <taxon>Eukaryota</taxon>
        <taxon>Fungi</taxon>
        <taxon>Dikarya</taxon>
        <taxon>Ascomycota</taxon>
        <taxon>Pezizomycotina</taxon>
        <taxon>Leotiomycetes</taxon>
        <taxon>Helotiales</taxon>
        <taxon>Hyaloscyphaceae</taxon>
        <taxon>Hyaloscypha</taxon>
        <taxon>Hyaloscypha bicolor</taxon>
    </lineage>
</organism>
<evidence type="ECO:0000256" key="3">
    <source>
        <dbReference type="ARBA" id="ARBA00022525"/>
    </source>
</evidence>
<dbReference type="PANTHER" id="PTHR31736">
    <property type="match status" value="1"/>
</dbReference>
<dbReference type="PROSITE" id="PS51164">
    <property type="entry name" value="CBM1_2"/>
    <property type="match status" value="1"/>
</dbReference>
<keyword evidence="4 11" id="KW-0732">Signal</keyword>
<evidence type="ECO:0000256" key="11">
    <source>
        <dbReference type="SAM" id="SignalP"/>
    </source>
</evidence>
<proteinExistence type="inferred from homology"/>
<keyword evidence="6" id="KW-1015">Disulfide bond</keyword>
<dbReference type="GeneID" id="36589805"/>
<evidence type="ECO:0000256" key="8">
    <source>
        <dbReference type="ARBA" id="ARBA00023295"/>
    </source>
</evidence>
<evidence type="ECO:0000256" key="7">
    <source>
        <dbReference type="ARBA" id="ARBA00023180"/>
    </source>
</evidence>
<dbReference type="InterPro" id="IPR012334">
    <property type="entry name" value="Pectin_lyas_fold"/>
</dbReference>
<keyword evidence="5 10" id="KW-0378">Hydrolase</keyword>
<dbReference type="AlphaFoldDB" id="A0A2J6SL24"/>
<evidence type="ECO:0000256" key="10">
    <source>
        <dbReference type="RuleBase" id="RU361169"/>
    </source>
</evidence>
<dbReference type="InterPro" id="IPR011050">
    <property type="entry name" value="Pectin_lyase_fold/virulence"/>
</dbReference>
<dbReference type="Gene3D" id="2.160.20.10">
    <property type="entry name" value="Single-stranded right-handed beta-helix, Pectin lyase-like"/>
    <property type="match status" value="1"/>
</dbReference>
<evidence type="ECO:0000256" key="4">
    <source>
        <dbReference type="ARBA" id="ARBA00022729"/>
    </source>
</evidence>
<dbReference type="PROSITE" id="PS00562">
    <property type="entry name" value="CBM1_1"/>
    <property type="match status" value="1"/>
</dbReference>
<dbReference type="GO" id="GO:0071555">
    <property type="term" value="P:cell wall organization"/>
    <property type="evidence" value="ECO:0007669"/>
    <property type="project" value="UniProtKB-KW"/>
</dbReference>
<dbReference type="Pfam" id="PF00295">
    <property type="entry name" value="Glyco_hydro_28"/>
    <property type="match status" value="1"/>
</dbReference>
<dbReference type="InParanoid" id="A0A2J6SL24"/>
<dbReference type="EMBL" id="KZ613912">
    <property type="protein sequence ID" value="PMD51420.1"/>
    <property type="molecule type" value="Genomic_DNA"/>
</dbReference>
<dbReference type="InterPro" id="IPR035971">
    <property type="entry name" value="CBD_sf"/>
</dbReference>
<keyword evidence="3" id="KW-0964">Secreted</keyword>
<dbReference type="Pfam" id="PF00734">
    <property type="entry name" value="CBM_1"/>
    <property type="match status" value="1"/>
</dbReference>
<evidence type="ECO:0000313" key="14">
    <source>
        <dbReference type="Proteomes" id="UP000235371"/>
    </source>
</evidence>
<name>A0A2J6SL24_9HELO</name>
<keyword evidence="9" id="KW-0961">Cell wall biogenesis/degradation</keyword>
<accession>A0A2J6SL24</accession>
<feature type="domain" description="CBM1" evidence="12">
    <location>
        <begin position="558"/>
        <end position="594"/>
    </location>
</feature>
<comment type="subcellular location">
    <subcellularLocation>
        <location evidence="1">Secreted</location>
    </subcellularLocation>
</comment>